<dbReference type="Proteomes" id="UP000026915">
    <property type="component" value="Chromosome 10"/>
</dbReference>
<dbReference type="PANTHER" id="PTHR24128">
    <property type="entry name" value="HOMEOBOX PROTEIN WARIAI"/>
    <property type="match status" value="1"/>
</dbReference>
<dbReference type="HOGENOM" id="CLU_000134_47_2_1"/>
<dbReference type="Gene3D" id="1.25.40.20">
    <property type="entry name" value="Ankyrin repeat-containing domain"/>
    <property type="match status" value="1"/>
</dbReference>
<dbReference type="SUPFAM" id="SSF48403">
    <property type="entry name" value="Ankyrin repeat"/>
    <property type="match status" value="1"/>
</dbReference>
<evidence type="ECO:0000313" key="3">
    <source>
        <dbReference type="Proteomes" id="UP000026915"/>
    </source>
</evidence>
<keyword evidence="3" id="KW-1185">Reference proteome</keyword>
<keyword evidence="1" id="KW-0040">ANK repeat</keyword>
<proteinExistence type="predicted"/>
<dbReference type="PROSITE" id="PS50297">
    <property type="entry name" value="ANK_REP_REGION"/>
    <property type="match status" value="1"/>
</dbReference>
<dbReference type="InterPro" id="IPR002110">
    <property type="entry name" value="Ankyrin_rpt"/>
</dbReference>
<dbReference type="Gramene" id="EOY18330">
    <property type="protein sequence ID" value="EOY18330"/>
    <property type="gene ID" value="TCM_042932"/>
</dbReference>
<feature type="repeat" description="ANK" evidence="1">
    <location>
        <begin position="46"/>
        <end position="78"/>
    </location>
</feature>
<dbReference type="InterPro" id="IPR036770">
    <property type="entry name" value="Ankyrin_rpt-contain_sf"/>
</dbReference>
<gene>
    <name evidence="2" type="ORF">TCM_042932</name>
</gene>
<evidence type="ECO:0000256" key="1">
    <source>
        <dbReference type="PROSITE-ProRule" id="PRU00023"/>
    </source>
</evidence>
<accession>A0A061FLY9</accession>
<protein>
    <submittedName>
        <fullName evidence="2">Ankyrin repeat-containing protein, putative</fullName>
    </submittedName>
</protein>
<dbReference type="PANTHER" id="PTHR24128:SF46">
    <property type="entry name" value="ALPHA-LATROTOXIN-LHE1A-LIKE ISOFORM X1"/>
    <property type="match status" value="1"/>
</dbReference>
<dbReference type="InParanoid" id="A0A061FLY9"/>
<name>A0A061FLY9_THECC</name>
<dbReference type="SMART" id="SM00248">
    <property type="entry name" value="ANK"/>
    <property type="match status" value="3"/>
</dbReference>
<dbReference type="AlphaFoldDB" id="A0A061FLY9"/>
<dbReference type="PROSITE" id="PS50088">
    <property type="entry name" value="ANK_REPEAT"/>
    <property type="match status" value="1"/>
</dbReference>
<organism evidence="2 3">
    <name type="scientific">Theobroma cacao</name>
    <name type="common">Cacao</name>
    <name type="synonym">Cocoa</name>
    <dbReference type="NCBI Taxonomy" id="3641"/>
    <lineage>
        <taxon>Eukaryota</taxon>
        <taxon>Viridiplantae</taxon>
        <taxon>Streptophyta</taxon>
        <taxon>Embryophyta</taxon>
        <taxon>Tracheophyta</taxon>
        <taxon>Spermatophyta</taxon>
        <taxon>Magnoliopsida</taxon>
        <taxon>eudicotyledons</taxon>
        <taxon>Gunneridae</taxon>
        <taxon>Pentapetalae</taxon>
        <taxon>rosids</taxon>
        <taxon>malvids</taxon>
        <taxon>Malvales</taxon>
        <taxon>Malvaceae</taxon>
        <taxon>Byttnerioideae</taxon>
        <taxon>Theobroma</taxon>
    </lineage>
</organism>
<dbReference type="eggNOG" id="KOG0504">
    <property type="taxonomic scope" value="Eukaryota"/>
</dbReference>
<evidence type="ECO:0000313" key="2">
    <source>
        <dbReference type="EMBL" id="EOY18330.1"/>
    </source>
</evidence>
<sequence length="210" mass="23582">MSLSVGSPDMDESLRRASQEGDIVEIYASIQRDGDVLRFARKLNPEDFTPIHLAEENGHEELALHLMENGATSNSPLHYAITREQNLGLLARFLEACPECFRDMTTTKQTALHIATRNNRLEALQLLRRILRKSDYCQDVMNQKDRNGDTALHIAAHNNQPQADKFATNQAGSTALTVAHERNKTEIAVDRLSSPFRVCLWATLQKGMLA</sequence>
<reference evidence="2 3" key="1">
    <citation type="journal article" date="2013" name="Genome Biol.">
        <title>The genome sequence of the most widely cultivated cacao type and its use to identify candidate genes regulating pod color.</title>
        <authorList>
            <person name="Motamayor J.C."/>
            <person name="Mockaitis K."/>
            <person name="Schmutz J."/>
            <person name="Haiminen N."/>
            <person name="Iii D.L."/>
            <person name="Cornejo O."/>
            <person name="Findley S.D."/>
            <person name="Zheng P."/>
            <person name="Utro F."/>
            <person name="Royaert S."/>
            <person name="Saski C."/>
            <person name="Jenkins J."/>
            <person name="Podicheti R."/>
            <person name="Zhao M."/>
            <person name="Scheffler B.E."/>
            <person name="Stack J.C."/>
            <person name="Feltus F.A."/>
            <person name="Mustiga G.M."/>
            <person name="Amores F."/>
            <person name="Phillips W."/>
            <person name="Marelli J.P."/>
            <person name="May G.D."/>
            <person name="Shapiro H."/>
            <person name="Ma J."/>
            <person name="Bustamante C.D."/>
            <person name="Schnell R.J."/>
            <person name="Main D."/>
            <person name="Gilbert D."/>
            <person name="Parida L."/>
            <person name="Kuhn D.N."/>
        </authorList>
    </citation>
    <scope>NUCLEOTIDE SEQUENCE [LARGE SCALE GENOMIC DNA]</scope>
    <source>
        <strain evidence="3">cv. Matina 1-6</strain>
    </source>
</reference>
<dbReference type="EMBL" id="CM001888">
    <property type="protein sequence ID" value="EOY18330.1"/>
    <property type="molecule type" value="Genomic_DNA"/>
</dbReference>
<dbReference type="Pfam" id="PF00023">
    <property type="entry name" value="Ank"/>
    <property type="match status" value="1"/>
</dbReference>
<dbReference type="Pfam" id="PF12796">
    <property type="entry name" value="Ank_2"/>
    <property type="match status" value="1"/>
</dbReference>